<sequence>MNQDNCHHDRLKILLVEDSADLQALLRAMLSEIPDVEVIAIADGEAEAVRFLESAGVDLAIVDLELQEGSGLGFLKKTDQVLTTGRLKVVVFSNYSNLVIRHRCLSLGAHAFFDKSFQIDELLTYVQQEASARG</sequence>
<dbReference type="GO" id="GO:0000160">
    <property type="term" value="P:phosphorelay signal transduction system"/>
    <property type="evidence" value="ECO:0007669"/>
    <property type="project" value="UniProtKB-KW"/>
</dbReference>
<dbReference type="EMBL" id="AP028947">
    <property type="protein sequence ID" value="BET25970.1"/>
    <property type="molecule type" value="Genomic_DNA"/>
</dbReference>
<proteinExistence type="predicted"/>
<dbReference type="Proteomes" id="UP001329151">
    <property type="component" value="Chromosome"/>
</dbReference>
<dbReference type="SUPFAM" id="SSF52172">
    <property type="entry name" value="CheY-like"/>
    <property type="match status" value="1"/>
</dbReference>
<dbReference type="Pfam" id="PF00072">
    <property type="entry name" value="Response_reg"/>
    <property type="match status" value="1"/>
</dbReference>
<gene>
    <name evidence="5" type="ORF">RGQ30_14710</name>
</gene>
<feature type="modified residue" description="4-aspartylphosphate" evidence="3">
    <location>
        <position position="63"/>
    </location>
</feature>
<evidence type="ECO:0000256" key="3">
    <source>
        <dbReference type="PROSITE-ProRule" id="PRU00169"/>
    </source>
</evidence>
<evidence type="ECO:0000313" key="5">
    <source>
        <dbReference type="EMBL" id="BET25970.1"/>
    </source>
</evidence>
<evidence type="ECO:0000313" key="6">
    <source>
        <dbReference type="Proteomes" id="UP001329151"/>
    </source>
</evidence>
<dbReference type="InterPro" id="IPR011006">
    <property type="entry name" value="CheY-like_superfamily"/>
</dbReference>
<accession>A0AA86J6T9</accession>
<keyword evidence="2" id="KW-0902">Two-component regulatory system</keyword>
<dbReference type="KEGG" id="lto:RGQ30_14710"/>
<evidence type="ECO:0000256" key="1">
    <source>
        <dbReference type="ARBA" id="ARBA00022553"/>
    </source>
</evidence>
<dbReference type="PANTHER" id="PTHR44591:SF14">
    <property type="entry name" value="PROTEIN PILG"/>
    <property type="match status" value="1"/>
</dbReference>
<feature type="domain" description="Response regulatory" evidence="4">
    <location>
        <begin position="12"/>
        <end position="130"/>
    </location>
</feature>
<dbReference type="SMART" id="SM00448">
    <property type="entry name" value="REC"/>
    <property type="match status" value="1"/>
</dbReference>
<dbReference type="RefSeq" id="WP_130556520.1">
    <property type="nucleotide sequence ID" value="NZ_AP028947.1"/>
</dbReference>
<dbReference type="PANTHER" id="PTHR44591">
    <property type="entry name" value="STRESS RESPONSE REGULATOR PROTEIN 1"/>
    <property type="match status" value="1"/>
</dbReference>
<dbReference type="AlphaFoldDB" id="A0AA86J6T9"/>
<evidence type="ECO:0000256" key="2">
    <source>
        <dbReference type="ARBA" id="ARBA00023012"/>
    </source>
</evidence>
<name>A0AA86J6T9_9BURK</name>
<organism evidence="5 6">
    <name type="scientific">Limnobacter thiooxidans</name>
    <dbReference type="NCBI Taxonomy" id="131080"/>
    <lineage>
        <taxon>Bacteria</taxon>
        <taxon>Pseudomonadati</taxon>
        <taxon>Pseudomonadota</taxon>
        <taxon>Betaproteobacteria</taxon>
        <taxon>Burkholderiales</taxon>
        <taxon>Burkholderiaceae</taxon>
        <taxon>Limnobacter</taxon>
    </lineage>
</organism>
<keyword evidence="1 3" id="KW-0597">Phosphoprotein</keyword>
<dbReference type="InterPro" id="IPR001789">
    <property type="entry name" value="Sig_transdc_resp-reg_receiver"/>
</dbReference>
<reference evidence="5 6" key="1">
    <citation type="submission" date="2023-10" db="EMBL/GenBank/DDBJ databases">
        <title>Complete Genome Sequence of Limnobacter thiooxidans CS-K2T, Isolated from freshwater lake sediments in Bavaria, Germany.</title>
        <authorList>
            <person name="Naruki M."/>
            <person name="Watanabe A."/>
            <person name="Warashina T."/>
            <person name="Morita T."/>
            <person name="Arakawa K."/>
        </authorList>
    </citation>
    <scope>NUCLEOTIDE SEQUENCE [LARGE SCALE GENOMIC DNA]</scope>
    <source>
        <strain evidence="5 6">CS-K2</strain>
    </source>
</reference>
<dbReference type="PROSITE" id="PS50110">
    <property type="entry name" value="RESPONSE_REGULATORY"/>
    <property type="match status" value="1"/>
</dbReference>
<evidence type="ECO:0000259" key="4">
    <source>
        <dbReference type="PROSITE" id="PS50110"/>
    </source>
</evidence>
<dbReference type="Gene3D" id="3.40.50.2300">
    <property type="match status" value="1"/>
</dbReference>
<protein>
    <recommendedName>
        <fullName evidence="4">Response regulatory domain-containing protein</fullName>
    </recommendedName>
</protein>
<dbReference type="InterPro" id="IPR050595">
    <property type="entry name" value="Bact_response_regulator"/>
</dbReference>
<keyword evidence="6" id="KW-1185">Reference proteome</keyword>